<dbReference type="EMBL" id="SRHY01000009">
    <property type="protein sequence ID" value="TFJ93191.1"/>
    <property type="molecule type" value="Genomic_DNA"/>
</dbReference>
<protein>
    <submittedName>
        <fullName evidence="2">Glycosyltransferase family 2 protein</fullName>
    </submittedName>
</protein>
<keyword evidence="2" id="KW-0808">Transferase</keyword>
<feature type="domain" description="Glycosyltransferase 2-like" evidence="1">
    <location>
        <begin position="5"/>
        <end position="117"/>
    </location>
</feature>
<dbReference type="Gene3D" id="3.90.550.10">
    <property type="entry name" value="Spore Coat Polysaccharide Biosynthesis Protein SpsA, Chain A"/>
    <property type="match status" value="1"/>
</dbReference>
<dbReference type="RefSeq" id="WP_135109732.1">
    <property type="nucleotide sequence ID" value="NZ_SRHY01000009.1"/>
</dbReference>
<name>A0A4Y9AFL8_9BACI</name>
<evidence type="ECO:0000313" key="3">
    <source>
        <dbReference type="Proteomes" id="UP000298484"/>
    </source>
</evidence>
<dbReference type="InterPro" id="IPR050834">
    <property type="entry name" value="Glycosyltransf_2"/>
</dbReference>
<proteinExistence type="predicted"/>
<dbReference type="CDD" id="cd00761">
    <property type="entry name" value="Glyco_tranf_GTA_type"/>
    <property type="match status" value="1"/>
</dbReference>
<comment type="caution">
    <text evidence="2">The sequence shown here is derived from an EMBL/GenBank/DDBJ whole genome shotgun (WGS) entry which is preliminary data.</text>
</comment>
<accession>A0A4Y9AFL8</accession>
<reference evidence="2 3" key="1">
    <citation type="submission" date="2019-03" db="EMBL/GenBank/DDBJ databases">
        <title>Genome sequence of Lentibacillus salicampi ATCC BAA-719.</title>
        <authorList>
            <person name="Maclea K.S."/>
            <person name="Simoes Junior M."/>
        </authorList>
    </citation>
    <scope>NUCLEOTIDE SEQUENCE [LARGE SCALE GENOMIC DNA]</scope>
    <source>
        <strain evidence="2 3">ATCC BAA-719</strain>
    </source>
</reference>
<dbReference type="OrthoDB" id="9815829at2"/>
<sequence length="143" mass="16168">MYFLVVIPLYNKEEHIRRAIHSVLAKTHQEFEVIVVDDGSTDSSYEEVKRPKDARVKVIIKQNGGVASARNHGIWYASYDYIGFLDADDAWKPDFLAIINDLIKKYPRAGAYGAAYEFVHSMPVLNAQRLHLIYTIVLVAAAA</sequence>
<dbReference type="AlphaFoldDB" id="A0A4Y9AFL8"/>
<gene>
    <name evidence="2" type="ORF">E4U82_08290</name>
</gene>
<dbReference type="Proteomes" id="UP000298484">
    <property type="component" value="Unassembled WGS sequence"/>
</dbReference>
<evidence type="ECO:0000313" key="2">
    <source>
        <dbReference type="EMBL" id="TFJ93191.1"/>
    </source>
</evidence>
<dbReference type="InterPro" id="IPR001173">
    <property type="entry name" value="Glyco_trans_2-like"/>
</dbReference>
<dbReference type="PANTHER" id="PTHR43685:SF2">
    <property type="entry name" value="GLYCOSYLTRANSFERASE 2-LIKE DOMAIN-CONTAINING PROTEIN"/>
    <property type="match status" value="1"/>
</dbReference>
<dbReference type="InterPro" id="IPR029044">
    <property type="entry name" value="Nucleotide-diphossugar_trans"/>
</dbReference>
<dbReference type="SUPFAM" id="SSF53448">
    <property type="entry name" value="Nucleotide-diphospho-sugar transferases"/>
    <property type="match status" value="1"/>
</dbReference>
<evidence type="ECO:0000259" key="1">
    <source>
        <dbReference type="Pfam" id="PF00535"/>
    </source>
</evidence>
<dbReference type="GO" id="GO:0016740">
    <property type="term" value="F:transferase activity"/>
    <property type="evidence" value="ECO:0007669"/>
    <property type="project" value="UniProtKB-KW"/>
</dbReference>
<keyword evidence="3" id="KW-1185">Reference proteome</keyword>
<dbReference type="Pfam" id="PF00535">
    <property type="entry name" value="Glycos_transf_2"/>
    <property type="match status" value="1"/>
</dbReference>
<organism evidence="2 3">
    <name type="scientific">Lentibacillus salicampi</name>
    <dbReference type="NCBI Taxonomy" id="175306"/>
    <lineage>
        <taxon>Bacteria</taxon>
        <taxon>Bacillati</taxon>
        <taxon>Bacillota</taxon>
        <taxon>Bacilli</taxon>
        <taxon>Bacillales</taxon>
        <taxon>Bacillaceae</taxon>
        <taxon>Lentibacillus</taxon>
    </lineage>
</organism>
<dbReference type="PANTHER" id="PTHR43685">
    <property type="entry name" value="GLYCOSYLTRANSFERASE"/>
    <property type="match status" value="1"/>
</dbReference>